<organism evidence="8">
    <name type="scientific">Nicotiana tabacum</name>
    <name type="common">Common tobacco</name>
    <dbReference type="NCBI Taxonomy" id="4097"/>
    <lineage>
        <taxon>Eukaryota</taxon>
        <taxon>Viridiplantae</taxon>
        <taxon>Streptophyta</taxon>
        <taxon>Embryophyta</taxon>
        <taxon>Tracheophyta</taxon>
        <taxon>Spermatophyta</taxon>
        <taxon>Magnoliopsida</taxon>
        <taxon>eudicotyledons</taxon>
        <taxon>Gunneridae</taxon>
        <taxon>Pentapetalae</taxon>
        <taxon>asterids</taxon>
        <taxon>lamiids</taxon>
        <taxon>Solanales</taxon>
        <taxon>Solanaceae</taxon>
        <taxon>Nicotianoideae</taxon>
        <taxon>Nicotianeae</taxon>
        <taxon>Nicotiana</taxon>
    </lineage>
</organism>
<dbReference type="OMA" id="PQSPDCR"/>
<comment type="subcellular location">
    <subcellularLocation>
        <location evidence="1">Nucleus</location>
    </subcellularLocation>
</comment>
<feature type="domain" description="TF-B3" evidence="7">
    <location>
        <begin position="298"/>
        <end position="391"/>
    </location>
</feature>
<evidence type="ECO:0000313" key="8">
    <source>
        <dbReference type="RefSeq" id="XP_016505442.1"/>
    </source>
</evidence>
<keyword evidence="2" id="KW-0805">Transcription regulation</keyword>
<evidence type="ECO:0000256" key="6">
    <source>
        <dbReference type="SAM" id="MobiDB-lite"/>
    </source>
</evidence>
<name>A0A1S4CW37_TOBAC</name>
<evidence type="ECO:0000256" key="1">
    <source>
        <dbReference type="ARBA" id="ARBA00004123"/>
    </source>
</evidence>
<dbReference type="InterPro" id="IPR003340">
    <property type="entry name" value="B3_DNA-bd"/>
</dbReference>
<dbReference type="InterPro" id="IPR015300">
    <property type="entry name" value="DNA-bd_pseudobarrel_sf"/>
</dbReference>
<dbReference type="AlphaFoldDB" id="A0A1S4CW37"/>
<proteinExistence type="predicted"/>
<dbReference type="PANTHER" id="PTHR31674">
    <property type="entry name" value="B3 DOMAIN-CONTAINING PROTEIN REM-LIKE 3-RELATED"/>
    <property type="match status" value="1"/>
</dbReference>
<keyword evidence="3" id="KW-0238">DNA-binding</keyword>
<dbReference type="OrthoDB" id="1109907at2759"/>
<accession>A0A1S4CW37</accession>
<dbReference type="KEGG" id="nta:107823331"/>
<evidence type="ECO:0000259" key="7">
    <source>
        <dbReference type="PROSITE" id="PS50863"/>
    </source>
</evidence>
<evidence type="ECO:0000256" key="3">
    <source>
        <dbReference type="ARBA" id="ARBA00023125"/>
    </source>
</evidence>
<sequence>MKKVPPKKSHFFKPILPGFKNGLKIPVGFLKYLKGHDNVHAILRRGGKKWVMKVNGRRMEDGWTEFAEEHDLQLGDMLVFRHEGNMEFNVSIFGSSCCEREYAAYMQEDEDEEEETPKKFDLEEKVKANIRTSGKAFPNAEAANKGMHLSPSHLICTIKPYCLTKYFLRIPRQFALDNRLNNRKCTIIMRDELRSWTCSLHTNGNTYIGRGWHEFCTDKCLKEGDRVMFEIVSNGETPIFKFHDLRGNPSHHPEVKKNNFDAKRISDEEKPKANIKASDKAFPNVEAAEKDKHLTHSHFICTIRPYCLSKHFVAVPRQFALKNRLNNRKCMIIIRNERRSWTFSLYTSSNNTYFGRGWREFCIEKCLKEGDRVMFEIISNGETPVFVFQDLRGSPSLHPEVKKNYLDAKRIKTMDATSPKVQVPASTSADANPHFISTIKPYTIKHHVLYLPLAFVKSNGLMNRHCEMILVNEKRRSWSVQLGQMGHHFGIKRGWREFVRANGVQVYILVRMPRITPSEAIDKIQKLLVMGKETGTEASEYNKILSPLTGFSKRRLRLAGTVVVNGEGQKLVSQKTQAAAPLVAPVVDQQNGRNDNGNFSQSDNYLTHLVELDSRLPKNDSGMNKVLSECGVSSSNVSTMVQPQLNAHVDENPQKSMANKDPVALA</sequence>
<feature type="domain" description="TF-B3" evidence="7">
    <location>
        <begin position="153"/>
        <end position="245"/>
    </location>
</feature>
<dbReference type="PANTHER" id="PTHR31674:SF52">
    <property type="entry name" value="B3 DOMAIN-CONTAINING PROTEIN REM15"/>
    <property type="match status" value="1"/>
</dbReference>
<evidence type="ECO:0000256" key="2">
    <source>
        <dbReference type="ARBA" id="ARBA00023015"/>
    </source>
</evidence>
<dbReference type="SMART" id="SM01019">
    <property type="entry name" value="B3"/>
    <property type="match status" value="4"/>
</dbReference>
<feature type="domain" description="TF-B3" evidence="7">
    <location>
        <begin position="8"/>
        <end position="96"/>
    </location>
</feature>
<dbReference type="SUPFAM" id="SSF101936">
    <property type="entry name" value="DNA-binding pseudobarrel domain"/>
    <property type="match status" value="4"/>
</dbReference>
<feature type="domain" description="TF-B3" evidence="7">
    <location>
        <begin position="434"/>
        <end position="532"/>
    </location>
</feature>
<dbReference type="SMR" id="A0A1S4CW37"/>
<dbReference type="GO" id="GO:0003677">
    <property type="term" value="F:DNA binding"/>
    <property type="evidence" value="ECO:0007669"/>
    <property type="project" value="UniProtKB-KW"/>
</dbReference>
<evidence type="ECO:0000256" key="5">
    <source>
        <dbReference type="ARBA" id="ARBA00023242"/>
    </source>
</evidence>
<dbReference type="InterPro" id="IPR039218">
    <property type="entry name" value="REM_fam"/>
</dbReference>
<dbReference type="RefSeq" id="XP_016505442.1">
    <property type="nucleotide sequence ID" value="XM_016649956.1"/>
</dbReference>
<dbReference type="Pfam" id="PF02362">
    <property type="entry name" value="B3"/>
    <property type="match status" value="4"/>
</dbReference>
<protein>
    <submittedName>
        <fullName evidence="8">B3 domain-containing protein REM15</fullName>
    </submittedName>
</protein>
<dbReference type="PROSITE" id="PS50863">
    <property type="entry name" value="B3"/>
    <property type="match status" value="4"/>
</dbReference>
<dbReference type="PaxDb" id="4097-A0A1S4CW37"/>
<gene>
    <name evidence="8" type="primary">LOC107823331</name>
</gene>
<dbReference type="Gene3D" id="2.40.330.10">
    <property type="entry name" value="DNA-binding pseudobarrel domain"/>
    <property type="match status" value="4"/>
</dbReference>
<evidence type="ECO:0000256" key="4">
    <source>
        <dbReference type="ARBA" id="ARBA00023163"/>
    </source>
</evidence>
<reference evidence="8" key="1">
    <citation type="submission" date="2025-08" db="UniProtKB">
        <authorList>
            <consortium name="RefSeq"/>
        </authorList>
    </citation>
    <scope>IDENTIFICATION</scope>
</reference>
<keyword evidence="5" id="KW-0539">Nucleus</keyword>
<keyword evidence="4" id="KW-0804">Transcription</keyword>
<feature type="region of interest" description="Disordered" evidence="6">
    <location>
        <begin position="647"/>
        <end position="666"/>
    </location>
</feature>
<dbReference type="CDD" id="cd10017">
    <property type="entry name" value="B3_DNA"/>
    <property type="match status" value="4"/>
</dbReference>
<dbReference type="GO" id="GO:0005634">
    <property type="term" value="C:nucleus"/>
    <property type="evidence" value="ECO:0007669"/>
    <property type="project" value="UniProtKB-SubCell"/>
</dbReference>
<dbReference type="STRING" id="4097.A0A1S4CW37"/>